<proteinExistence type="predicted"/>
<reference evidence="1" key="1">
    <citation type="submission" date="2020-07" db="EMBL/GenBank/DDBJ databases">
        <title>Multicomponent nature underlies the extraordinary mechanical properties of spider dragline silk.</title>
        <authorList>
            <person name="Kono N."/>
            <person name="Nakamura H."/>
            <person name="Mori M."/>
            <person name="Yoshida Y."/>
            <person name="Ohtoshi R."/>
            <person name="Malay A.D."/>
            <person name="Moran D.A.P."/>
            <person name="Tomita M."/>
            <person name="Numata K."/>
            <person name="Arakawa K."/>
        </authorList>
    </citation>
    <scope>NUCLEOTIDE SEQUENCE</scope>
</reference>
<accession>A0A8X6LMP5</accession>
<name>A0A8X6LMP5_TRICU</name>
<evidence type="ECO:0000313" key="1">
    <source>
        <dbReference type="EMBL" id="GFR13119.1"/>
    </source>
</evidence>
<sequence>MLAQSLSAVTLSSNFRLRAVLSRVKADNALSPLCPAKHYLSRKVNCLQKILWPFPSTEFATAFRLEVKWTELNYVEYNAV</sequence>
<keyword evidence="2" id="KW-1185">Reference proteome</keyword>
<dbReference type="AlphaFoldDB" id="A0A8X6LMP5"/>
<dbReference type="EMBL" id="BMAO01017067">
    <property type="protein sequence ID" value="GFR13119.1"/>
    <property type="molecule type" value="Genomic_DNA"/>
</dbReference>
<protein>
    <submittedName>
        <fullName evidence="1">Uncharacterized protein</fullName>
    </submittedName>
</protein>
<dbReference type="Proteomes" id="UP000887116">
    <property type="component" value="Unassembled WGS sequence"/>
</dbReference>
<evidence type="ECO:0000313" key="2">
    <source>
        <dbReference type="Proteomes" id="UP000887116"/>
    </source>
</evidence>
<gene>
    <name evidence="1" type="ORF">TNCT_575411</name>
</gene>
<comment type="caution">
    <text evidence="1">The sequence shown here is derived from an EMBL/GenBank/DDBJ whole genome shotgun (WGS) entry which is preliminary data.</text>
</comment>
<organism evidence="1 2">
    <name type="scientific">Trichonephila clavata</name>
    <name type="common">Joro spider</name>
    <name type="synonym">Nephila clavata</name>
    <dbReference type="NCBI Taxonomy" id="2740835"/>
    <lineage>
        <taxon>Eukaryota</taxon>
        <taxon>Metazoa</taxon>
        <taxon>Ecdysozoa</taxon>
        <taxon>Arthropoda</taxon>
        <taxon>Chelicerata</taxon>
        <taxon>Arachnida</taxon>
        <taxon>Araneae</taxon>
        <taxon>Araneomorphae</taxon>
        <taxon>Entelegynae</taxon>
        <taxon>Araneoidea</taxon>
        <taxon>Nephilidae</taxon>
        <taxon>Trichonephila</taxon>
    </lineage>
</organism>